<feature type="region of interest" description="Disordered" evidence="1">
    <location>
        <begin position="191"/>
        <end position="230"/>
    </location>
</feature>
<evidence type="ECO:0000256" key="1">
    <source>
        <dbReference type="SAM" id="MobiDB-lite"/>
    </source>
</evidence>
<name>A0A1D2J5Q4_PARBR</name>
<evidence type="ECO:0000313" key="2">
    <source>
        <dbReference type="EMBL" id="ODH13641.1"/>
    </source>
</evidence>
<comment type="caution">
    <text evidence="2">The sequence shown here is derived from an EMBL/GenBank/DDBJ whole genome shotgun (WGS) entry which is preliminary data.</text>
</comment>
<dbReference type="EMBL" id="LZYO01000444">
    <property type="protein sequence ID" value="ODH13641.1"/>
    <property type="molecule type" value="Genomic_DNA"/>
</dbReference>
<accession>A0A1D2J5Q4</accession>
<gene>
    <name evidence="2" type="ORF">ACO22_07050</name>
</gene>
<feature type="compositionally biased region" description="Basic residues" evidence="1">
    <location>
        <begin position="75"/>
        <end position="94"/>
    </location>
</feature>
<dbReference type="Proteomes" id="UP000242814">
    <property type="component" value="Unassembled WGS sequence"/>
</dbReference>
<dbReference type="AlphaFoldDB" id="A0A1D2J5Q4"/>
<protein>
    <submittedName>
        <fullName evidence="2">Uncharacterized protein</fullName>
    </submittedName>
</protein>
<feature type="compositionally biased region" description="Basic and acidic residues" evidence="1">
    <location>
        <begin position="1"/>
        <end position="11"/>
    </location>
</feature>
<dbReference type="VEuPathDB" id="FungiDB:PADG_12091"/>
<proteinExistence type="predicted"/>
<feature type="compositionally biased region" description="Basic and acidic residues" evidence="1">
    <location>
        <begin position="32"/>
        <end position="42"/>
    </location>
</feature>
<reference evidence="2 3" key="1">
    <citation type="submission" date="2016-06" db="EMBL/GenBank/DDBJ databases">
        <authorList>
            <person name="Kjaerup R.B."/>
            <person name="Dalgaard T.S."/>
            <person name="Juul-Madsen H.R."/>
        </authorList>
    </citation>
    <scope>NUCLEOTIDE SEQUENCE [LARGE SCALE GENOMIC DNA]</scope>
    <source>
        <strain evidence="2 3">Pb300</strain>
    </source>
</reference>
<evidence type="ECO:0000313" key="3">
    <source>
        <dbReference type="Proteomes" id="UP000242814"/>
    </source>
</evidence>
<organism evidence="2 3">
    <name type="scientific">Paracoccidioides brasiliensis</name>
    <dbReference type="NCBI Taxonomy" id="121759"/>
    <lineage>
        <taxon>Eukaryota</taxon>
        <taxon>Fungi</taxon>
        <taxon>Dikarya</taxon>
        <taxon>Ascomycota</taxon>
        <taxon>Pezizomycotina</taxon>
        <taxon>Eurotiomycetes</taxon>
        <taxon>Eurotiomycetidae</taxon>
        <taxon>Onygenales</taxon>
        <taxon>Ajellomycetaceae</taxon>
        <taxon>Paracoccidioides</taxon>
    </lineage>
</organism>
<sequence length="368" mass="40317">MEDHRPGHAGEQRIPGRPFPRESDMNVSQRPTVDRPQPEPEPRGTPGFRTPATHAPSRRWRRVGADAPRTLKLTGGRRGHRRCRWRPRPHRRSSSGHGKGSRVATRRRGWRSRGAGMPVASRPAVTAEEASRVPTDTGRPNRRDAAHVAGMRHRHVPTGDAVSSRLQLPSGAVSPWILSNCARRTENLCRGNRFGGDDGTGATPSDNLPSRADPGGRVRITAPRPRAGVGRQMCTPRMRMRGNPAWIPSVDRSASPAGAELIGTLNRISLQDSLHPTHRRTEMCIHPVDQDLQPASAQRPLHQRSSTTPTHPVHVRNCSTLEPMIRSAIGARYLPRADVSSSHPSYIPPKLDAVASGGSDVYLGIDID</sequence>
<feature type="region of interest" description="Disordered" evidence="1">
    <location>
        <begin position="1"/>
        <end position="149"/>
    </location>
</feature>